<dbReference type="Proteomes" id="UP000789405">
    <property type="component" value="Unassembled WGS sequence"/>
</dbReference>
<dbReference type="Gene3D" id="3.30.420.10">
    <property type="entry name" value="Ribonuclease H-like superfamily/Ribonuclease H"/>
    <property type="match status" value="1"/>
</dbReference>
<dbReference type="PANTHER" id="PTHR46585:SF1">
    <property type="entry name" value="CHROMO DOMAIN-CONTAINING PROTEIN"/>
    <property type="match status" value="1"/>
</dbReference>
<evidence type="ECO:0000313" key="4">
    <source>
        <dbReference type="Proteomes" id="UP000789405"/>
    </source>
</evidence>
<sequence>MEYLQMDLVDFTAYKDMNDGFSWLLTVVCIFLKFLWAISIKSKEANVVGEALISLFSQWDALSILQSDNDKEFTANVTK</sequence>
<keyword evidence="1" id="KW-0812">Transmembrane</keyword>
<proteinExistence type="predicted"/>
<dbReference type="PROSITE" id="PS50994">
    <property type="entry name" value="INTEGRASE"/>
    <property type="match status" value="1"/>
</dbReference>
<keyword evidence="4" id="KW-1185">Reference proteome</keyword>
<evidence type="ECO:0000259" key="2">
    <source>
        <dbReference type="PROSITE" id="PS50994"/>
    </source>
</evidence>
<comment type="caution">
    <text evidence="3">The sequence shown here is derived from an EMBL/GenBank/DDBJ whole genome shotgun (WGS) entry which is preliminary data.</text>
</comment>
<name>A0A9N9K117_9GLOM</name>
<feature type="transmembrane region" description="Helical" evidence="1">
    <location>
        <begin position="20"/>
        <end position="38"/>
    </location>
</feature>
<organism evidence="3 4">
    <name type="scientific">Dentiscutata erythropus</name>
    <dbReference type="NCBI Taxonomy" id="1348616"/>
    <lineage>
        <taxon>Eukaryota</taxon>
        <taxon>Fungi</taxon>
        <taxon>Fungi incertae sedis</taxon>
        <taxon>Mucoromycota</taxon>
        <taxon>Glomeromycotina</taxon>
        <taxon>Glomeromycetes</taxon>
        <taxon>Diversisporales</taxon>
        <taxon>Gigasporaceae</taxon>
        <taxon>Dentiscutata</taxon>
    </lineage>
</organism>
<keyword evidence="1" id="KW-0472">Membrane</keyword>
<dbReference type="InterPro" id="IPR012337">
    <property type="entry name" value="RNaseH-like_sf"/>
</dbReference>
<dbReference type="PANTHER" id="PTHR46585">
    <property type="entry name" value="INTEGRASE CORE DOMAIN CONTAINING PROTEIN"/>
    <property type="match status" value="1"/>
</dbReference>
<dbReference type="AlphaFoldDB" id="A0A9N9K117"/>
<feature type="non-terminal residue" evidence="3">
    <location>
        <position position="79"/>
    </location>
</feature>
<dbReference type="GO" id="GO:0003676">
    <property type="term" value="F:nucleic acid binding"/>
    <property type="evidence" value="ECO:0007669"/>
    <property type="project" value="InterPro"/>
</dbReference>
<evidence type="ECO:0000256" key="1">
    <source>
        <dbReference type="SAM" id="Phobius"/>
    </source>
</evidence>
<evidence type="ECO:0000313" key="3">
    <source>
        <dbReference type="EMBL" id="CAG8803647.1"/>
    </source>
</evidence>
<dbReference type="GO" id="GO:0005634">
    <property type="term" value="C:nucleus"/>
    <property type="evidence" value="ECO:0007669"/>
    <property type="project" value="UniProtKB-ARBA"/>
</dbReference>
<accession>A0A9N9K117</accession>
<gene>
    <name evidence="3" type="ORF">DERYTH_LOCUS23929</name>
</gene>
<dbReference type="InterPro" id="IPR001584">
    <property type="entry name" value="Integrase_cat-core"/>
</dbReference>
<dbReference type="GO" id="GO:0015074">
    <property type="term" value="P:DNA integration"/>
    <property type="evidence" value="ECO:0007669"/>
    <property type="project" value="InterPro"/>
</dbReference>
<dbReference type="InterPro" id="IPR036397">
    <property type="entry name" value="RNaseH_sf"/>
</dbReference>
<keyword evidence="1" id="KW-1133">Transmembrane helix</keyword>
<dbReference type="OrthoDB" id="10267344at2759"/>
<feature type="domain" description="Integrase catalytic" evidence="2">
    <location>
        <begin position="1"/>
        <end position="79"/>
    </location>
</feature>
<protein>
    <submittedName>
        <fullName evidence="3">6850_t:CDS:1</fullName>
    </submittedName>
</protein>
<reference evidence="3" key="1">
    <citation type="submission" date="2021-06" db="EMBL/GenBank/DDBJ databases">
        <authorList>
            <person name="Kallberg Y."/>
            <person name="Tangrot J."/>
            <person name="Rosling A."/>
        </authorList>
    </citation>
    <scope>NUCLEOTIDE SEQUENCE</scope>
    <source>
        <strain evidence="3">MA453B</strain>
    </source>
</reference>
<dbReference type="EMBL" id="CAJVPY010038147">
    <property type="protein sequence ID" value="CAG8803647.1"/>
    <property type="molecule type" value="Genomic_DNA"/>
</dbReference>
<dbReference type="SUPFAM" id="SSF53098">
    <property type="entry name" value="Ribonuclease H-like"/>
    <property type="match status" value="1"/>
</dbReference>